<accession>A0A561T383</accession>
<name>A0A561T383_9PSEU</name>
<dbReference type="EMBL" id="VIWU01000001">
    <property type="protein sequence ID" value="TWF81574.1"/>
    <property type="molecule type" value="Genomic_DNA"/>
</dbReference>
<dbReference type="AlphaFoldDB" id="A0A561T383"/>
<protein>
    <submittedName>
        <fullName evidence="1">Uncharacterized protein</fullName>
    </submittedName>
</protein>
<proteinExistence type="predicted"/>
<dbReference type="Proteomes" id="UP000321261">
    <property type="component" value="Unassembled WGS sequence"/>
</dbReference>
<gene>
    <name evidence="1" type="ORF">FHX44_117519</name>
</gene>
<sequence>MHPIVESKRAEIAALCRELGVRRLDVFGSAVSDDFDVERSDAECRRAQRLRLRM</sequence>
<comment type="caution">
    <text evidence="1">The sequence shown here is derived from an EMBL/GenBank/DDBJ whole genome shotgun (WGS) entry which is preliminary data.</text>
</comment>
<reference evidence="1 2" key="1">
    <citation type="submission" date="2019-06" db="EMBL/GenBank/DDBJ databases">
        <title>Sequencing the genomes of 1000 actinobacteria strains.</title>
        <authorList>
            <person name="Klenk H.-P."/>
        </authorList>
    </citation>
    <scope>NUCLEOTIDE SEQUENCE [LARGE SCALE GENOMIC DNA]</scope>
    <source>
        <strain evidence="1 2">DSM 45671</strain>
    </source>
</reference>
<keyword evidence="2" id="KW-1185">Reference proteome</keyword>
<organism evidence="1 2">
    <name type="scientific">Pseudonocardia hierapolitana</name>
    <dbReference type="NCBI Taxonomy" id="1128676"/>
    <lineage>
        <taxon>Bacteria</taxon>
        <taxon>Bacillati</taxon>
        <taxon>Actinomycetota</taxon>
        <taxon>Actinomycetes</taxon>
        <taxon>Pseudonocardiales</taxon>
        <taxon>Pseudonocardiaceae</taxon>
        <taxon>Pseudonocardia</taxon>
    </lineage>
</organism>
<dbReference type="RefSeq" id="WP_170309196.1">
    <property type="nucleotide sequence ID" value="NZ_VIWU01000001.1"/>
</dbReference>
<evidence type="ECO:0000313" key="1">
    <source>
        <dbReference type="EMBL" id="TWF81574.1"/>
    </source>
</evidence>
<evidence type="ECO:0000313" key="2">
    <source>
        <dbReference type="Proteomes" id="UP000321261"/>
    </source>
</evidence>